<accession>A0A7W4JSC5</accession>
<keyword evidence="1" id="KW-0812">Transmembrane</keyword>
<dbReference type="AlphaFoldDB" id="A0A7W4JSC5"/>
<sequence>MMEPVPSSVEQCPFCRKTIRRTAEVCPGCGAERQYGPTRRESLTTTGIGLVAGPAAITVVGAGLTLAVVAGVIGALMGFFVAHARHSVDRWMPPPRKPGSLA</sequence>
<keyword evidence="3" id="KW-1185">Reference proteome</keyword>
<comment type="caution">
    <text evidence="2">The sequence shown here is derived from an EMBL/GenBank/DDBJ whole genome shotgun (WGS) entry which is preliminary data.</text>
</comment>
<feature type="transmembrane region" description="Helical" evidence="1">
    <location>
        <begin position="55"/>
        <end position="82"/>
    </location>
</feature>
<gene>
    <name evidence="2" type="ORF">HLH34_08590</name>
</gene>
<evidence type="ECO:0000256" key="1">
    <source>
        <dbReference type="SAM" id="Phobius"/>
    </source>
</evidence>
<dbReference type="RefSeq" id="WP_183119159.1">
    <property type="nucleotide sequence ID" value="NZ_JABEQF010000005.1"/>
</dbReference>
<dbReference type="EMBL" id="JABEQF010000005">
    <property type="protein sequence ID" value="MBB2190026.1"/>
    <property type="molecule type" value="Genomic_DNA"/>
</dbReference>
<keyword evidence="1" id="KW-0472">Membrane</keyword>
<keyword evidence="1" id="KW-1133">Transmembrane helix</keyword>
<reference evidence="2 3" key="1">
    <citation type="submission" date="2020-04" db="EMBL/GenBank/DDBJ databases">
        <title>Description of novel Gluconacetobacter.</title>
        <authorList>
            <person name="Sombolestani A."/>
        </authorList>
    </citation>
    <scope>NUCLEOTIDE SEQUENCE [LARGE SCALE GENOMIC DNA]</scope>
    <source>
        <strain evidence="2 3">LMG 21311</strain>
    </source>
</reference>
<evidence type="ECO:0000313" key="2">
    <source>
        <dbReference type="EMBL" id="MBB2190026.1"/>
    </source>
</evidence>
<evidence type="ECO:0008006" key="4">
    <source>
        <dbReference type="Google" id="ProtNLM"/>
    </source>
</evidence>
<name>A0A7W4JSC5_9PROT</name>
<evidence type="ECO:0000313" key="3">
    <source>
        <dbReference type="Proteomes" id="UP000555756"/>
    </source>
</evidence>
<dbReference type="Proteomes" id="UP000555756">
    <property type="component" value="Unassembled WGS sequence"/>
</dbReference>
<protein>
    <recommendedName>
        <fullName evidence="4">Zinc ribbon domain-containing protein</fullName>
    </recommendedName>
</protein>
<proteinExistence type="predicted"/>
<organism evidence="2 3">
    <name type="scientific">Gluconacetobacter azotocaptans</name>
    <dbReference type="NCBI Taxonomy" id="142834"/>
    <lineage>
        <taxon>Bacteria</taxon>
        <taxon>Pseudomonadati</taxon>
        <taxon>Pseudomonadota</taxon>
        <taxon>Alphaproteobacteria</taxon>
        <taxon>Acetobacterales</taxon>
        <taxon>Acetobacteraceae</taxon>
        <taxon>Gluconacetobacter</taxon>
    </lineage>
</organism>